<accession>A0AAW0L6N0</accession>
<organism evidence="2 3">
    <name type="scientific">Quercus suber</name>
    <name type="common">Cork oak</name>
    <dbReference type="NCBI Taxonomy" id="58331"/>
    <lineage>
        <taxon>Eukaryota</taxon>
        <taxon>Viridiplantae</taxon>
        <taxon>Streptophyta</taxon>
        <taxon>Embryophyta</taxon>
        <taxon>Tracheophyta</taxon>
        <taxon>Spermatophyta</taxon>
        <taxon>Magnoliopsida</taxon>
        <taxon>eudicotyledons</taxon>
        <taxon>Gunneridae</taxon>
        <taxon>Pentapetalae</taxon>
        <taxon>rosids</taxon>
        <taxon>fabids</taxon>
        <taxon>Fagales</taxon>
        <taxon>Fagaceae</taxon>
        <taxon>Quercus</taxon>
    </lineage>
</organism>
<dbReference type="EMBL" id="PKMF04000154">
    <property type="protein sequence ID" value="KAK7846526.1"/>
    <property type="molecule type" value="Genomic_DNA"/>
</dbReference>
<evidence type="ECO:0008006" key="4">
    <source>
        <dbReference type="Google" id="ProtNLM"/>
    </source>
</evidence>
<evidence type="ECO:0000313" key="2">
    <source>
        <dbReference type="EMBL" id="KAK7846526.1"/>
    </source>
</evidence>
<dbReference type="AlphaFoldDB" id="A0AAW0L6N0"/>
<sequence>MKNEERSPHRSRTKNPGEEERRTQANEERRCCWVRRSESAFVGKKPRRLGSLVLRSSFAWVRSSSPGFFVLLRLGSFFIRLGSSFFFAWVRSSFGWVLRSSSPGFVLHSAGFFVLRSSFVIDGDFGQTSFFITQKSFAWVLRSSFVTDGAWVLRFGFFTTLSIIDKGKGKNIEIERDVEDNKGKVC</sequence>
<evidence type="ECO:0000313" key="3">
    <source>
        <dbReference type="Proteomes" id="UP000237347"/>
    </source>
</evidence>
<protein>
    <recommendedName>
        <fullName evidence="4">Transmembrane protein</fullName>
    </recommendedName>
</protein>
<feature type="compositionally biased region" description="Basic and acidic residues" evidence="1">
    <location>
        <begin position="15"/>
        <end position="24"/>
    </location>
</feature>
<dbReference type="Proteomes" id="UP000237347">
    <property type="component" value="Unassembled WGS sequence"/>
</dbReference>
<comment type="caution">
    <text evidence="2">The sequence shown here is derived from an EMBL/GenBank/DDBJ whole genome shotgun (WGS) entry which is preliminary data.</text>
</comment>
<name>A0AAW0L6N0_QUESU</name>
<gene>
    <name evidence="2" type="ORF">CFP56_007839</name>
</gene>
<evidence type="ECO:0000256" key="1">
    <source>
        <dbReference type="SAM" id="MobiDB-lite"/>
    </source>
</evidence>
<feature type="region of interest" description="Disordered" evidence="1">
    <location>
        <begin position="1"/>
        <end position="24"/>
    </location>
</feature>
<keyword evidence="3" id="KW-1185">Reference proteome</keyword>
<proteinExistence type="predicted"/>
<reference evidence="2 3" key="1">
    <citation type="journal article" date="2018" name="Sci. Data">
        <title>The draft genome sequence of cork oak.</title>
        <authorList>
            <person name="Ramos A.M."/>
            <person name="Usie A."/>
            <person name="Barbosa P."/>
            <person name="Barros P.M."/>
            <person name="Capote T."/>
            <person name="Chaves I."/>
            <person name="Simoes F."/>
            <person name="Abreu I."/>
            <person name="Carrasquinho I."/>
            <person name="Faro C."/>
            <person name="Guimaraes J.B."/>
            <person name="Mendonca D."/>
            <person name="Nobrega F."/>
            <person name="Rodrigues L."/>
            <person name="Saibo N.J.M."/>
            <person name="Varela M.C."/>
            <person name="Egas C."/>
            <person name="Matos J."/>
            <person name="Miguel C.M."/>
            <person name="Oliveira M.M."/>
            <person name="Ricardo C.P."/>
            <person name="Goncalves S."/>
        </authorList>
    </citation>
    <scope>NUCLEOTIDE SEQUENCE [LARGE SCALE GENOMIC DNA]</scope>
    <source>
        <strain evidence="3">cv. HL8</strain>
    </source>
</reference>